<feature type="domain" description="Glycosyltransferase family 28 N-terminal" evidence="4">
    <location>
        <begin position="8"/>
        <end position="144"/>
    </location>
</feature>
<evidence type="ECO:0000256" key="1">
    <source>
        <dbReference type="ARBA" id="ARBA00022676"/>
    </source>
</evidence>
<evidence type="ECO:0000256" key="2">
    <source>
        <dbReference type="ARBA" id="ARBA00022679"/>
    </source>
</evidence>
<dbReference type="InterPro" id="IPR004276">
    <property type="entry name" value="GlycoTrans_28_N"/>
</dbReference>
<evidence type="ECO:0000313" key="5">
    <source>
        <dbReference type="EMBL" id="AIA87831.1"/>
    </source>
</evidence>
<sequence length="173" mass="17940">NQSMPGLVLICAGGTGGHLFPAEALARALKARGGGPVHLATDHRVDAYAQDFPAEATHIIPSATITKSPVAAAKAVIRLAQGWFAARKLIRGLKPAVAIGFGGYPTVPPMLAAAQARVPTIVHDQNAVLGRANRFLARRMTAIATTFDQGQGRRGIRRPCGRDRQPGPGGGAG</sequence>
<dbReference type="EMBL" id="KF120557">
    <property type="protein sequence ID" value="AIA87831.1"/>
    <property type="molecule type" value="Genomic_DNA"/>
</dbReference>
<dbReference type="GO" id="GO:0050511">
    <property type="term" value="F:undecaprenyldiphospho-muramoylpentapeptide beta-N-acetylglucosaminyltransferase activity"/>
    <property type="evidence" value="ECO:0007669"/>
    <property type="project" value="TreeGrafter"/>
</dbReference>
<keyword evidence="1" id="KW-0328">Glycosyltransferase</keyword>
<dbReference type="PANTHER" id="PTHR21015:SF22">
    <property type="entry name" value="GLYCOSYLTRANSFERASE"/>
    <property type="match status" value="1"/>
</dbReference>
<reference evidence="5" key="1">
    <citation type="journal article" date="2013" name="Environ. Microbiol.">
        <title>Seasonally variable intestinal metagenomes of the red palm weevil (Rhynchophorus ferrugineus).</title>
        <authorList>
            <person name="Jia S."/>
            <person name="Zhang X."/>
            <person name="Zhang G."/>
            <person name="Yin A."/>
            <person name="Zhang S."/>
            <person name="Li F."/>
            <person name="Wang L."/>
            <person name="Zhao D."/>
            <person name="Yun Q."/>
            <person name="Tala"/>
            <person name="Wang J."/>
            <person name="Sun G."/>
            <person name="Baabdullah M."/>
            <person name="Yu X."/>
            <person name="Hu S."/>
            <person name="Al-Mssallem I.S."/>
            <person name="Yu J."/>
        </authorList>
    </citation>
    <scope>NUCLEOTIDE SEQUENCE</scope>
</reference>
<dbReference type="GO" id="GO:1901137">
    <property type="term" value="P:carbohydrate derivative biosynthetic process"/>
    <property type="evidence" value="ECO:0007669"/>
    <property type="project" value="UniProtKB-ARBA"/>
</dbReference>
<accession>A0A060C508</accession>
<organism evidence="5">
    <name type="scientific">uncultured Agrobacterium sp</name>
    <dbReference type="NCBI Taxonomy" id="157277"/>
    <lineage>
        <taxon>Bacteria</taxon>
        <taxon>Pseudomonadati</taxon>
        <taxon>Pseudomonadota</taxon>
        <taxon>Alphaproteobacteria</taxon>
        <taxon>Hyphomicrobiales</taxon>
        <taxon>Rhizobiaceae</taxon>
        <taxon>Rhizobium/Agrobacterium group</taxon>
        <taxon>Agrobacterium</taxon>
        <taxon>environmental samples</taxon>
    </lineage>
</organism>
<name>A0A060C508_9HYPH</name>
<evidence type="ECO:0000259" key="4">
    <source>
        <dbReference type="Pfam" id="PF03033"/>
    </source>
</evidence>
<proteinExistence type="predicted"/>
<evidence type="ECO:0000256" key="3">
    <source>
        <dbReference type="SAM" id="MobiDB-lite"/>
    </source>
</evidence>
<dbReference type="Pfam" id="PF03033">
    <property type="entry name" value="Glyco_transf_28"/>
    <property type="match status" value="1"/>
</dbReference>
<dbReference type="SUPFAM" id="SSF53756">
    <property type="entry name" value="UDP-Glycosyltransferase/glycogen phosphorylase"/>
    <property type="match status" value="1"/>
</dbReference>
<feature type="non-terminal residue" evidence="5">
    <location>
        <position position="173"/>
    </location>
</feature>
<feature type="non-terminal residue" evidence="5">
    <location>
        <position position="1"/>
    </location>
</feature>
<feature type="region of interest" description="Disordered" evidence="3">
    <location>
        <begin position="148"/>
        <end position="173"/>
    </location>
</feature>
<protein>
    <submittedName>
        <fullName evidence="5">Glyco_transf_28</fullName>
    </submittedName>
</protein>
<dbReference type="AlphaFoldDB" id="A0A060C508"/>
<dbReference type="CDD" id="cd03785">
    <property type="entry name" value="GT28_MurG"/>
    <property type="match status" value="1"/>
</dbReference>
<dbReference type="Gene3D" id="3.40.50.2000">
    <property type="entry name" value="Glycogen Phosphorylase B"/>
    <property type="match status" value="1"/>
</dbReference>
<keyword evidence="2" id="KW-0808">Transferase</keyword>
<dbReference type="PANTHER" id="PTHR21015">
    <property type="entry name" value="UDP-N-ACETYLGLUCOSAMINE--N-ACETYLMURAMYL-(PENTAPEPTIDE) PYROPHOSPHORYL-UNDECAPRENOL N-ACETYLGLUCOSAMINE TRANSFERASE 1"/>
    <property type="match status" value="1"/>
</dbReference>
<dbReference type="GO" id="GO:0005975">
    <property type="term" value="P:carbohydrate metabolic process"/>
    <property type="evidence" value="ECO:0007669"/>
    <property type="project" value="InterPro"/>
</dbReference>